<reference evidence="1 2" key="1">
    <citation type="submission" date="2015-02" db="EMBL/GenBank/DDBJ databases">
        <title>Genome Sequence of Jannaschia aquimarina DSM28248, a member of the Roseobacter clade.</title>
        <authorList>
            <person name="Voget S."/>
            <person name="Daniel R."/>
        </authorList>
    </citation>
    <scope>NUCLEOTIDE SEQUENCE [LARGE SCALE GENOMIC DNA]</scope>
    <source>
        <strain evidence="1 2">GSW-M26</strain>
    </source>
</reference>
<proteinExistence type="predicted"/>
<dbReference type="RefSeq" id="WP_141134300.1">
    <property type="nucleotide sequence ID" value="NZ_FZPF01000002.1"/>
</dbReference>
<sequence length="208" mass="23555">MPKLAATSPRPIRKAAQSLRWFVRAFEDQAARISEETGVAYQADHTDLARVFAEWRKAFDAQKPRDATDYPAYVGFAAGLVLRTLLQVKPVQVTGLPEGADTTNPAYYWPEGYLYVVFCLNVRGLVLETDFDGHQTPRTDLDDVRTWWSFRENVEEDSALAIAFLEHFAGEDAHWETPEIFHPDRTARIAGRFYAPNLHPLNGTVEDA</sequence>
<protein>
    <submittedName>
        <fullName evidence="1">Uncharacterized protein</fullName>
    </submittedName>
</protein>
<dbReference type="Proteomes" id="UP000032232">
    <property type="component" value="Unassembled WGS sequence"/>
</dbReference>
<dbReference type="EMBL" id="JYFE01000017">
    <property type="protein sequence ID" value="KIT17443.1"/>
    <property type="molecule type" value="Genomic_DNA"/>
</dbReference>
<evidence type="ECO:0000313" key="1">
    <source>
        <dbReference type="EMBL" id="KIT17443.1"/>
    </source>
</evidence>
<evidence type="ECO:0000313" key="2">
    <source>
        <dbReference type="Proteomes" id="UP000032232"/>
    </source>
</evidence>
<dbReference type="PATRIC" id="fig|935700.4.peg.668"/>
<organism evidence="1 2">
    <name type="scientific">Jannaschia aquimarina</name>
    <dbReference type="NCBI Taxonomy" id="935700"/>
    <lineage>
        <taxon>Bacteria</taxon>
        <taxon>Pseudomonadati</taxon>
        <taxon>Pseudomonadota</taxon>
        <taxon>Alphaproteobacteria</taxon>
        <taxon>Rhodobacterales</taxon>
        <taxon>Roseobacteraceae</taxon>
        <taxon>Jannaschia</taxon>
    </lineage>
</organism>
<comment type="caution">
    <text evidence="1">The sequence shown here is derived from an EMBL/GenBank/DDBJ whole genome shotgun (WGS) entry which is preliminary data.</text>
</comment>
<dbReference type="STRING" id="935700.jaqu_06310"/>
<keyword evidence="2" id="KW-1185">Reference proteome</keyword>
<name>A0A0D1DBS7_9RHOB</name>
<dbReference type="OrthoDB" id="7764972at2"/>
<dbReference type="AlphaFoldDB" id="A0A0D1DBS7"/>
<accession>A0A0D1DBS7</accession>
<gene>
    <name evidence="1" type="ORF">jaqu_06310</name>
</gene>